<organism evidence="2 3">
    <name type="scientific">Porphyra umbilicalis</name>
    <name type="common">Purple laver</name>
    <name type="synonym">Red alga</name>
    <dbReference type="NCBI Taxonomy" id="2786"/>
    <lineage>
        <taxon>Eukaryota</taxon>
        <taxon>Rhodophyta</taxon>
        <taxon>Bangiophyceae</taxon>
        <taxon>Bangiales</taxon>
        <taxon>Bangiaceae</taxon>
        <taxon>Porphyra</taxon>
    </lineage>
</organism>
<feature type="region of interest" description="Disordered" evidence="1">
    <location>
        <begin position="1"/>
        <end position="133"/>
    </location>
</feature>
<keyword evidence="3" id="KW-1185">Reference proteome</keyword>
<gene>
    <name evidence="2" type="ORF">BU14_0164s0003</name>
</gene>
<feature type="compositionally biased region" description="Pro residues" evidence="1">
    <location>
        <begin position="33"/>
        <end position="48"/>
    </location>
</feature>
<dbReference type="Proteomes" id="UP000218209">
    <property type="component" value="Unassembled WGS sequence"/>
</dbReference>
<reference evidence="2 3" key="1">
    <citation type="submission" date="2017-03" db="EMBL/GenBank/DDBJ databases">
        <title>WGS assembly of Porphyra umbilicalis.</title>
        <authorList>
            <person name="Brawley S.H."/>
            <person name="Blouin N.A."/>
            <person name="Ficko-Blean E."/>
            <person name="Wheeler G.L."/>
            <person name="Lohr M."/>
            <person name="Goodson H.V."/>
            <person name="Jenkins J.W."/>
            <person name="Blaby-Haas C.E."/>
            <person name="Helliwell K.E."/>
            <person name="Chan C."/>
            <person name="Marriage T."/>
            <person name="Bhattacharya D."/>
            <person name="Klein A.S."/>
            <person name="Badis Y."/>
            <person name="Brodie J."/>
            <person name="Cao Y."/>
            <person name="Collen J."/>
            <person name="Dittami S.M."/>
            <person name="Gachon C.M."/>
            <person name="Green B.R."/>
            <person name="Karpowicz S."/>
            <person name="Kim J.W."/>
            <person name="Kudahl U."/>
            <person name="Lin S."/>
            <person name="Michel G."/>
            <person name="Mittag M."/>
            <person name="Olson B.J."/>
            <person name="Pangilinan J."/>
            <person name="Peng Y."/>
            <person name="Qiu H."/>
            <person name="Shu S."/>
            <person name="Singer J.T."/>
            <person name="Smith A.G."/>
            <person name="Sprecher B.N."/>
            <person name="Wagner V."/>
            <person name="Wang W."/>
            <person name="Wang Z.-Y."/>
            <person name="Yan J."/>
            <person name="Yarish C."/>
            <person name="Zoeuner-Riek S."/>
            <person name="Zhuang Y."/>
            <person name="Zou Y."/>
            <person name="Lindquist E.A."/>
            <person name="Grimwood J."/>
            <person name="Barry K."/>
            <person name="Rokhsar D.S."/>
            <person name="Schmutz J."/>
            <person name="Stiller J.W."/>
            <person name="Grossman A.R."/>
            <person name="Prochnik S.E."/>
        </authorList>
    </citation>
    <scope>NUCLEOTIDE SEQUENCE [LARGE SCALE GENOMIC DNA]</scope>
    <source>
        <strain evidence="2">4086291</strain>
    </source>
</reference>
<dbReference type="EMBL" id="KV918847">
    <property type="protein sequence ID" value="OSX77042.1"/>
    <property type="molecule type" value="Genomic_DNA"/>
</dbReference>
<feature type="compositionally biased region" description="Polar residues" evidence="1">
    <location>
        <begin position="113"/>
        <end position="122"/>
    </location>
</feature>
<evidence type="ECO:0000313" key="3">
    <source>
        <dbReference type="Proteomes" id="UP000218209"/>
    </source>
</evidence>
<dbReference type="PANTHER" id="PTHR48125:SF10">
    <property type="entry name" value="OS12G0136300 PROTEIN"/>
    <property type="match status" value="1"/>
</dbReference>
<proteinExistence type="predicted"/>
<accession>A0A1X6P826</accession>
<protein>
    <submittedName>
        <fullName evidence="2">Uncharacterized protein</fullName>
    </submittedName>
</protein>
<feature type="region of interest" description="Disordered" evidence="1">
    <location>
        <begin position="639"/>
        <end position="668"/>
    </location>
</feature>
<feature type="region of interest" description="Disordered" evidence="1">
    <location>
        <begin position="570"/>
        <end position="589"/>
    </location>
</feature>
<sequence length="686" mass="73156">MVTRGPHVHNSNVGAGASDGASGQYRSYMSAPAPSPSPPPPPPPPPPPRRSRARTAARVPPAAGAFLNDGGNVWMEDMPPASVSRPPPGALLDSARRLGQRRTRPTPGTETRSLSPTRQRQASPPPLTPVLPASRATCSTNVEAQLLEITRKHTTSLSTIKAELTNARKELVLTNNTMRDQSRTINNIATVVDKLALMDFSIRQMLVRIQADTAASRTVMESEAFNVSSANVGGATSVGPGVAALPPPQTQKEMEVQDAMWVLELKTALDAWLLDKFVKPGCAADVMVSRSESVDYARDWVINKSEVNASEAMRLLHVKWRLPHRPDKVAVGASATSGAPSPPFVPSPRRTKALQYVMRANTQLYQRIGQKATSVWASYINETRDYGTLRRLRGTRSKLEVFLRLSEAKLLLENDLFIKDSDSFDGIVRALAVVYSDLNVFHLFSETAVVGRTRRHVVCRLAHAALITTKIRAHLVRRSTAPERAEAAEGVDAADDEDDDADDDDDDDGDADDAGLQRSHSSGLNPGHRPLWVKELAILGSHLAAHGAAAVNGLRLSDGVDPLRAVVTRPAPVRAPPTPPAVATGAGTGGLSAGDVTAPARHAGVGSGGSFAAGAAAATANFTGSAAGVPQRAAAAGGYADSCSDETETDNEEEDQVPRRRKRTPAEMRAHCARRAVGRVIMEEVD</sequence>
<evidence type="ECO:0000313" key="2">
    <source>
        <dbReference type="EMBL" id="OSX77042.1"/>
    </source>
</evidence>
<evidence type="ECO:0000256" key="1">
    <source>
        <dbReference type="SAM" id="MobiDB-lite"/>
    </source>
</evidence>
<feature type="compositionally biased region" description="Acidic residues" evidence="1">
    <location>
        <begin position="492"/>
        <end position="513"/>
    </location>
</feature>
<dbReference type="SUPFAM" id="SSF101447">
    <property type="entry name" value="Formin homology 2 domain (FH2 domain)"/>
    <property type="match status" value="1"/>
</dbReference>
<feature type="region of interest" description="Disordered" evidence="1">
    <location>
        <begin position="478"/>
        <end position="527"/>
    </location>
</feature>
<feature type="compositionally biased region" description="Acidic residues" evidence="1">
    <location>
        <begin position="643"/>
        <end position="655"/>
    </location>
</feature>
<dbReference type="PANTHER" id="PTHR48125">
    <property type="entry name" value="LP07818P1"/>
    <property type="match status" value="1"/>
</dbReference>
<dbReference type="AlphaFoldDB" id="A0A1X6P826"/>
<name>A0A1X6P826_PORUM</name>